<evidence type="ECO:0000313" key="2">
    <source>
        <dbReference type="EMBL" id="KAG2629210.1"/>
    </source>
</evidence>
<feature type="region of interest" description="Disordered" evidence="1">
    <location>
        <begin position="1"/>
        <end position="50"/>
    </location>
</feature>
<feature type="region of interest" description="Disordered" evidence="1">
    <location>
        <begin position="68"/>
        <end position="115"/>
    </location>
</feature>
<organism evidence="2 3">
    <name type="scientific">Panicum virgatum</name>
    <name type="common">Blackwell switchgrass</name>
    <dbReference type="NCBI Taxonomy" id="38727"/>
    <lineage>
        <taxon>Eukaryota</taxon>
        <taxon>Viridiplantae</taxon>
        <taxon>Streptophyta</taxon>
        <taxon>Embryophyta</taxon>
        <taxon>Tracheophyta</taxon>
        <taxon>Spermatophyta</taxon>
        <taxon>Magnoliopsida</taxon>
        <taxon>Liliopsida</taxon>
        <taxon>Poales</taxon>
        <taxon>Poaceae</taxon>
        <taxon>PACMAD clade</taxon>
        <taxon>Panicoideae</taxon>
        <taxon>Panicodae</taxon>
        <taxon>Paniceae</taxon>
        <taxon>Panicinae</taxon>
        <taxon>Panicum</taxon>
        <taxon>Panicum sect. Hiantes</taxon>
    </lineage>
</organism>
<protein>
    <submittedName>
        <fullName evidence="2">Uncharacterized protein</fullName>
    </submittedName>
</protein>
<dbReference type="Proteomes" id="UP000823388">
    <property type="component" value="Chromosome 3K"/>
</dbReference>
<keyword evidence="3" id="KW-1185">Reference proteome</keyword>
<evidence type="ECO:0000256" key="1">
    <source>
        <dbReference type="SAM" id="MobiDB-lite"/>
    </source>
</evidence>
<feature type="compositionally biased region" description="Basic and acidic residues" evidence="1">
    <location>
        <begin position="1"/>
        <end position="12"/>
    </location>
</feature>
<comment type="caution">
    <text evidence="2">The sequence shown here is derived from an EMBL/GenBank/DDBJ whole genome shotgun (WGS) entry which is preliminary data.</text>
</comment>
<feature type="compositionally biased region" description="Low complexity" evidence="1">
    <location>
        <begin position="79"/>
        <end position="90"/>
    </location>
</feature>
<reference evidence="2" key="1">
    <citation type="submission" date="2020-05" db="EMBL/GenBank/DDBJ databases">
        <title>WGS assembly of Panicum virgatum.</title>
        <authorList>
            <person name="Lovell J.T."/>
            <person name="Jenkins J."/>
            <person name="Shu S."/>
            <person name="Juenger T.E."/>
            <person name="Schmutz J."/>
        </authorList>
    </citation>
    <scope>NUCLEOTIDE SEQUENCE</scope>
    <source>
        <strain evidence="2">AP13</strain>
    </source>
</reference>
<proteinExistence type="predicted"/>
<dbReference type="AlphaFoldDB" id="A0A8T0V255"/>
<dbReference type="EMBL" id="CM029041">
    <property type="protein sequence ID" value="KAG2629210.1"/>
    <property type="molecule type" value="Genomic_DNA"/>
</dbReference>
<feature type="compositionally biased region" description="Pro residues" evidence="1">
    <location>
        <begin position="91"/>
        <end position="101"/>
    </location>
</feature>
<gene>
    <name evidence="2" type="ORF">PVAP13_3KG397701</name>
</gene>
<accession>A0A8T0V255</accession>
<name>A0A8T0V255_PANVG</name>
<sequence>MKKNRMRGERRPTQVLDSSSPAAAGRCPARSGRRLPKPAPGLRSSGQKHRLCDLADAADLHRERDDLSLRMRSLQDMRPAPSRPTSAASSPPTPPQQPPRPSTSRPLARPRLPVP</sequence>
<evidence type="ECO:0000313" key="3">
    <source>
        <dbReference type="Proteomes" id="UP000823388"/>
    </source>
</evidence>